<accession>A0ABY5RGI9</accession>
<keyword evidence="3" id="KW-1185">Reference proteome</keyword>
<gene>
    <name evidence="2" type="ORF">KU306_01980</name>
</gene>
<evidence type="ECO:0000256" key="1">
    <source>
        <dbReference type="SAM" id="MobiDB-lite"/>
    </source>
</evidence>
<organism evidence="2 3">
    <name type="scientific">Haloferax larsenii</name>
    <dbReference type="NCBI Taxonomy" id="302484"/>
    <lineage>
        <taxon>Archaea</taxon>
        <taxon>Methanobacteriati</taxon>
        <taxon>Methanobacteriota</taxon>
        <taxon>Stenosarchaea group</taxon>
        <taxon>Halobacteria</taxon>
        <taxon>Halobacteriales</taxon>
        <taxon>Haloferacaceae</taxon>
        <taxon>Haloferax</taxon>
    </lineage>
</organism>
<dbReference type="GeneID" id="74527625"/>
<protein>
    <submittedName>
        <fullName evidence="2">Uncharacterized protein</fullName>
    </submittedName>
</protein>
<evidence type="ECO:0000313" key="3">
    <source>
        <dbReference type="Proteomes" id="UP001058330"/>
    </source>
</evidence>
<proteinExistence type="predicted"/>
<sequence length="167" mass="18394">MSEQQELPGRVRRAFGDHGSFEHEGDRTFVSTTTHFDGRVTVTQRDDGKIEFEVSVRVPMLSAVTEDGVADIVEDGWFETFELRMDDAGGVTAGDHQLEPTVERQDDEALVETSFADINERRGVDDAGAVIDYVEGTFVQGIIPGYDYTEPVTSILSRAQENAGTGF</sequence>
<feature type="compositionally biased region" description="Basic and acidic residues" evidence="1">
    <location>
        <begin position="14"/>
        <end position="24"/>
    </location>
</feature>
<dbReference type="Pfam" id="PF19130">
    <property type="entry name" value="DUF5813"/>
    <property type="match status" value="1"/>
</dbReference>
<evidence type="ECO:0000313" key="2">
    <source>
        <dbReference type="EMBL" id="UVE50687.1"/>
    </source>
</evidence>
<name>A0ABY5RGI9_HALLR</name>
<dbReference type="RefSeq" id="WP_007542506.1">
    <property type="nucleotide sequence ID" value="NZ_CP078063.1"/>
</dbReference>
<dbReference type="Proteomes" id="UP001058330">
    <property type="component" value="Chromosome"/>
</dbReference>
<dbReference type="EMBL" id="CP078063">
    <property type="protein sequence ID" value="UVE50687.1"/>
    <property type="molecule type" value="Genomic_DNA"/>
</dbReference>
<dbReference type="InterPro" id="IPR043851">
    <property type="entry name" value="DUF5813"/>
</dbReference>
<reference evidence="2" key="1">
    <citation type="submission" date="2021-07" db="EMBL/GenBank/DDBJ databases">
        <title>Studies on halocins as antimicrobial molecules from haloarchaea.</title>
        <authorList>
            <person name="Kumar S."/>
            <person name="Khare S.K."/>
        </authorList>
    </citation>
    <scope>NUCLEOTIDE SEQUENCE</scope>
    <source>
        <strain evidence="2">NCIM 5678</strain>
    </source>
</reference>
<feature type="region of interest" description="Disordered" evidence="1">
    <location>
        <begin position="1"/>
        <end position="24"/>
    </location>
</feature>